<evidence type="ECO:0000256" key="1">
    <source>
        <dbReference type="NCBIfam" id="TIGR03162"/>
    </source>
</evidence>
<organism evidence="2 3">
    <name type="scientific">Faecalibacter macacae</name>
    <dbReference type="NCBI Taxonomy" id="1859289"/>
    <lineage>
        <taxon>Bacteria</taxon>
        <taxon>Pseudomonadati</taxon>
        <taxon>Bacteroidota</taxon>
        <taxon>Flavobacteriia</taxon>
        <taxon>Flavobacteriales</taxon>
        <taxon>Weeksellaceae</taxon>
        <taxon>Faecalibacter</taxon>
    </lineage>
</organism>
<sequence>MELYIIRHTPVNLEKGICYGQSDVGLNKADLEKYLSIYKEELAVDFDAIISSPLKRCTQLAEVLGFDDYQMDHRLMEMNFGDWELKKWNEIPLEESENWMNNFDSVSTPNGESMLQLFNRVNSFYQELKQYNHQKVLIVAHAGVIRCFWKIILEISLKNTMKIPVDYGEIFIIDSTFDMIKRKK</sequence>
<dbReference type="OrthoDB" id="9782128at2"/>
<dbReference type="InterPro" id="IPR017578">
    <property type="entry name" value="Ribazole_CobC"/>
</dbReference>
<gene>
    <name evidence="2" type="primary">cobC</name>
    <name evidence="2" type="ORF">EAH69_06100</name>
</gene>
<dbReference type="InterPro" id="IPR013078">
    <property type="entry name" value="His_Pase_superF_clade-1"/>
</dbReference>
<dbReference type="Proteomes" id="UP000275348">
    <property type="component" value="Unassembled WGS sequence"/>
</dbReference>
<dbReference type="InterPro" id="IPR029033">
    <property type="entry name" value="His_PPase_superfam"/>
</dbReference>
<accession>A0A3L9MDE4</accession>
<name>A0A3L9MDE4_9FLAO</name>
<dbReference type="Pfam" id="PF00300">
    <property type="entry name" value="His_Phos_1"/>
    <property type="match status" value="1"/>
</dbReference>
<dbReference type="RefSeq" id="WP_121934298.1">
    <property type="nucleotide sequence ID" value="NZ_RDOJ01000006.1"/>
</dbReference>
<dbReference type="Gene3D" id="3.40.50.1240">
    <property type="entry name" value="Phosphoglycerate mutase-like"/>
    <property type="match status" value="1"/>
</dbReference>
<evidence type="ECO:0000313" key="2">
    <source>
        <dbReference type="EMBL" id="RLZ10713.1"/>
    </source>
</evidence>
<reference evidence="2 3" key="1">
    <citation type="submission" date="2018-10" db="EMBL/GenBank/DDBJ databases">
        <authorList>
            <person name="Chen X."/>
        </authorList>
    </citation>
    <scope>NUCLEOTIDE SEQUENCE [LARGE SCALE GENOMIC DNA]</scope>
    <source>
        <strain evidence="2 3">YIM 102668</strain>
    </source>
</reference>
<dbReference type="GO" id="GO:0043755">
    <property type="term" value="F:alpha-ribazole phosphatase activity"/>
    <property type="evidence" value="ECO:0007669"/>
    <property type="project" value="UniProtKB-UniRule"/>
</dbReference>
<dbReference type="SMART" id="SM00855">
    <property type="entry name" value="PGAM"/>
    <property type="match status" value="1"/>
</dbReference>
<dbReference type="EC" id="3.1.3.73" evidence="1"/>
<dbReference type="NCBIfam" id="TIGR03162">
    <property type="entry name" value="ribazole_cobC"/>
    <property type="match status" value="1"/>
</dbReference>
<dbReference type="AlphaFoldDB" id="A0A3L9MDE4"/>
<dbReference type="GO" id="GO:0005737">
    <property type="term" value="C:cytoplasm"/>
    <property type="evidence" value="ECO:0007669"/>
    <property type="project" value="TreeGrafter"/>
</dbReference>
<dbReference type="InterPro" id="IPR050275">
    <property type="entry name" value="PGM_Phosphatase"/>
</dbReference>
<dbReference type="CDD" id="cd07067">
    <property type="entry name" value="HP_PGM_like"/>
    <property type="match status" value="1"/>
</dbReference>
<dbReference type="EMBL" id="RDOJ01000006">
    <property type="protein sequence ID" value="RLZ10713.1"/>
    <property type="molecule type" value="Genomic_DNA"/>
</dbReference>
<keyword evidence="3" id="KW-1185">Reference proteome</keyword>
<protein>
    <recommendedName>
        <fullName evidence="1">Alpha-ribazole phosphatase</fullName>
        <ecNumber evidence="1">3.1.3.73</ecNumber>
    </recommendedName>
</protein>
<evidence type="ECO:0000313" key="3">
    <source>
        <dbReference type="Proteomes" id="UP000275348"/>
    </source>
</evidence>
<dbReference type="PANTHER" id="PTHR48100">
    <property type="entry name" value="BROAD-SPECIFICITY PHOSPHATASE YOR283W-RELATED"/>
    <property type="match status" value="1"/>
</dbReference>
<comment type="caution">
    <text evidence="2">The sequence shown here is derived from an EMBL/GenBank/DDBJ whole genome shotgun (WGS) entry which is preliminary data.</text>
</comment>
<dbReference type="SUPFAM" id="SSF53254">
    <property type="entry name" value="Phosphoglycerate mutase-like"/>
    <property type="match status" value="1"/>
</dbReference>
<proteinExistence type="predicted"/>
<dbReference type="PANTHER" id="PTHR48100:SF1">
    <property type="entry name" value="HISTIDINE PHOSPHATASE FAMILY PROTEIN-RELATED"/>
    <property type="match status" value="1"/>
</dbReference>
<dbReference type="GO" id="GO:0009236">
    <property type="term" value="P:cobalamin biosynthetic process"/>
    <property type="evidence" value="ECO:0007669"/>
    <property type="project" value="UniProtKB-UniRule"/>
</dbReference>